<gene>
    <name evidence="17" type="ORF">MNB_SM-7-237</name>
</gene>
<dbReference type="GO" id="GO:0005524">
    <property type="term" value="F:ATP binding"/>
    <property type="evidence" value="ECO:0007669"/>
    <property type="project" value="UniProtKB-KW"/>
</dbReference>
<dbReference type="InterPro" id="IPR015864">
    <property type="entry name" value="FAD_synthase"/>
</dbReference>
<accession>A0A1W1BBC7</accession>
<evidence type="ECO:0000256" key="10">
    <source>
        <dbReference type="ARBA" id="ARBA00022695"/>
    </source>
</evidence>
<evidence type="ECO:0000256" key="5">
    <source>
        <dbReference type="ARBA" id="ARBA00012393"/>
    </source>
</evidence>
<evidence type="ECO:0000256" key="2">
    <source>
        <dbReference type="ARBA" id="ARBA00005201"/>
    </source>
</evidence>
<dbReference type="UniPathway" id="UPA00276">
    <property type="reaction ID" value="UER00406"/>
</dbReference>
<dbReference type="InterPro" id="IPR023465">
    <property type="entry name" value="Riboflavin_kinase_dom_sf"/>
</dbReference>
<dbReference type="GO" id="GO:0003919">
    <property type="term" value="F:FMN adenylyltransferase activity"/>
    <property type="evidence" value="ECO:0007669"/>
    <property type="project" value="UniProtKB-EC"/>
</dbReference>
<dbReference type="UniPathway" id="UPA00277">
    <property type="reaction ID" value="UER00407"/>
</dbReference>
<keyword evidence="15" id="KW-0511">Multifunctional enzyme</keyword>
<comment type="pathway">
    <text evidence="2">Cofactor biosynthesis; FMN biosynthesis; FMN from riboflavin (ATP route): step 1/1.</text>
</comment>
<keyword evidence="13" id="KW-0274">FAD</keyword>
<feature type="domain" description="Riboflavin kinase" evidence="16">
    <location>
        <begin position="152"/>
        <end position="275"/>
    </location>
</feature>
<keyword evidence="12 17" id="KW-0418">Kinase</keyword>
<dbReference type="GO" id="GO:0009231">
    <property type="term" value="P:riboflavin biosynthetic process"/>
    <property type="evidence" value="ECO:0007669"/>
    <property type="project" value="InterPro"/>
</dbReference>
<keyword evidence="14" id="KW-0067">ATP-binding</keyword>
<dbReference type="Pfam" id="PF01687">
    <property type="entry name" value="Flavokinase"/>
    <property type="match status" value="1"/>
</dbReference>
<evidence type="ECO:0000259" key="16">
    <source>
        <dbReference type="SMART" id="SM00904"/>
    </source>
</evidence>
<proteinExistence type="inferred from homology"/>
<dbReference type="GO" id="GO:0008531">
    <property type="term" value="F:riboflavin kinase activity"/>
    <property type="evidence" value="ECO:0007669"/>
    <property type="project" value="UniProtKB-EC"/>
</dbReference>
<dbReference type="AlphaFoldDB" id="A0A1W1BBC7"/>
<dbReference type="Gene3D" id="2.40.30.30">
    <property type="entry name" value="Riboflavin kinase-like"/>
    <property type="match status" value="1"/>
</dbReference>
<comment type="pathway">
    <text evidence="1">Cofactor biosynthesis; FAD biosynthesis; FAD from FMN: step 1/1.</text>
</comment>
<keyword evidence="11" id="KW-0547">Nucleotide-binding</keyword>
<evidence type="ECO:0000256" key="7">
    <source>
        <dbReference type="ARBA" id="ARBA00022630"/>
    </source>
</evidence>
<dbReference type="PANTHER" id="PTHR22749">
    <property type="entry name" value="RIBOFLAVIN KINASE/FMN ADENYLYLTRANSFERASE"/>
    <property type="match status" value="1"/>
</dbReference>
<dbReference type="SUPFAM" id="SSF52374">
    <property type="entry name" value="Nucleotidylyl transferase"/>
    <property type="match status" value="1"/>
</dbReference>
<dbReference type="NCBIfam" id="NF004162">
    <property type="entry name" value="PRK05627.1-5"/>
    <property type="match status" value="1"/>
</dbReference>
<reference evidence="17" key="1">
    <citation type="submission" date="2016-10" db="EMBL/GenBank/DDBJ databases">
        <authorList>
            <person name="de Groot N.N."/>
        </authorList>
    </citation>
    <scope>NUCLEOTIDE SEQUENCE</scope>
</reference>
<dbReference type="SMART" id="SM00904">
    <property type="entry name" value="Flavokinase"/>
    <property type="match status" value="1"/>
</dbReference>
<keyword evidence="9 17" id="KW-0808">Transferase</keyword>
<dbReference type="GO" id="GO:0006747">
    <property type="term" value="P:FAD biosynthetic process"/>
    <property type="evidence" value="ECO:0007669"/>
    <property type="project" value="UniProtKB-UniPathway"/>
</dbReference>
<keyword evidence="7" id="KW-0285">Flavoprotein</keyword>
<keyword evidence="10 17" id="KW-0548">Nucleotidyltransferase</keyword>
<name>A0A1W1BBC7_9ZZZZ</name>
<protein>
    <recommendedName>
        <fullName evidence="6">Bifunctional riboflavin kinase/FMN adenylyltransferase</fullName>
        <ecNumber evidence="4">2.7.1.26</ecNumber>
        <ecNumber evidence="5">2.7.7.2</ecNumber>
    </recommendedName>
</protein>
<evidence type="ECO:0000313" key="17">
    <source>
        <dbReference type="EMBL" id="SFV50844.1"/>
    </source>
</evidence>
<dbReference type="GO" id="GO:0009398">
    <property type="term" value="P:FMN biosynthetic process"/>
    <property type="evidence" value="ECO:0007669"/>
    <property type="project" value="UniProtKB-UniPathway"/>
</dbReference>
<evidence type="ECO:0000256" key="8">
    <source>
        <dbReference type="ARBA" id="ARBA00022643"/>
    </source>
</evidence>
<dbReference type="Pfam" id="PF06574">
    <property type="entry name" value="FAD_syn"/>
    <property type="match status" value="2"/>
</dbReference>
<dbReference type="Gene3D" id="3.40.50.620">
    <property type="entry name" value="HUPs"/>
    <property type="match status" value="2"/>
</dbReference>
<evidence type="ECO:0000256" key="15">
    <source>
        <dbReference type="ARBA" id="ARBA00023268"/>
    </source>
</evidence>
<evidence type="ECO:0000256" key="12">
    <source>
        <dbReference type="ARBA" id="ARBA00022777"/>
    </source>
</evidence>
<dbReference type="EMBL" id="FPHB01000012">
    <property type="protein sequence ID" value="SFV50844.1"/>
    <property type="molecule type" value="Genomic_DNA"/>
</dbReference>
<evidence type="ECO:0000256" key="14">
    <source>
        <dbReference type="ARBA" id="ARBA00022840"/>
    </source>
</evidence>
<dbReference type="InterPro" id="IPR023468">
    <property type="entry name" value="Riboflavin_kinase"/>
</dbReference>
<dbReference type="EC" id="2.7.7.2" evidence="5"/>
<dbReference type="EC" id="2.7.1.26" evidence="4"/>
<evidence type="ECO:0000256" key="13">
    <source>
        <dbReference type="ARBA" id="ARBA00022827"/>
    </source>
</evidence>
<comment type="similarity">
    <text evidence="3">Belongs to the RibF family.</text>
</comment>
<evidence type="ECO:0000256" key="6">
    <source>
        <dbReference type="ARBA" id="ARBA00018483"/>
    </source>
</evidence>
<evidence type="ECO:0000256" key="11">
    <source>
        <dbReference type="ARBA" id="ARBA00022741"/>
    </source>
</evidence>
<evidence type="ECO:0000256" key="4">
    <source>
        <dbReference type="ARBA" id="ARBA00012105"/>
    </source>
</evidence>
<evidence type="ECO:0000256" key="9">
    <source>
        <dbReference type="ARBA" id="ARBA00022679"/>
    </source>
</evidence>
<dbReference type="PIRSF" id="PIRSF004491">
    <property type="entry name" value="FAD_Synth"/>
    <property type="match status" value="1"/>
</dbReference>
<evidence type="ECO:0000256" key="1">
    <source>
        <dbReference type="ARBA" id="ARBA00004726"/>
    </source>
</evidence>
<keyword evidence="8" id="KW-0288">FMN</keyword>
<dbReference type="InterPro" id="IPR002606">
    <property type="entry name" value="Riboflavin_kinase_bac"/>
</dbReference>
<sequence>MSTATTIKKAKSIALGGFDGMHLGHQELFKQLGDDGAIVVIENGYSTLTPDGIRERHTSYPILYLQLEKIKHLEADAFIELLRDYFPDLKKIVVGYDFHFGKDRKYSAEYLQKVCKADVKIVNEVKIDGISVHSRFIREMIRSGEIKQANKLLGYNYTMIGSLEKGQGIGSKELVATINIQTEHFEIPKEGVYVTLTRIDDEEHFHPSVSFIGHRVSTDGSFAIESHIIDGEVECRRKAEISFIHFLRPNRKFETLQALKEQIQKDINMAKKELKMLAL</sequence>
<organism evidence="17">
    <name type="scientific">hydrothermal vent metagenome</name>
    <dbReference type="NCBI Taxonomy" id="652676"/>
    <lineage>
        <taxon>unclassified sequences</taxon>
        <taxon>metagenomes</taxon>
        <taxon>ecological metagenomes</taxon>
    </lineage>
</organism>
<dbReference type="SUPFAM" id="SSF82114">
    <property type="entry name" value="Riboflavin kinase-like"/>
    <property type="match status" value="1"/>
</dbReference>
<dbReference type="InterPro" id="IPR014729">
    <property type="entry name" value="Rossmann-like_a/b/a_fold"/>
</dbReference>
<dbReference type="PANTHER" id="PTHR22749:SF6">
    <property type="entry name" value="RIBOFLAVIN KINASE"/>
    <property type="match status" value="1"/>
</dbReference>
<dbReference type="InterPro" id="IPR015865">
    <property type="entry name" value="Riboflavin_kinase_bac/euk"/>
</dbReference>
<evidence type="ECO:0000256" key="3">
    <source>
        <dbReference type="ARBA" id="ARBA00010214"/>
    </source>
</evidence>